<proteinExistence type="predicted"/>
<sequence length="154" mass="17175">MLYQRCLPCHNTVRFPNSPTSADDKMFCRLSPVTEPNRESSGRPNAAPLSQILQEPSPQSHAVPRRQRRKPAIKDPEPQVKRRRNHSFCRVGALDPDRSFPSSRALDHSSWPSLAPWPLLSLRRCSGLLHLSFSGMLVAPLSLPAALLPPSVAR</sequence>
<comment type="caution">
    <text evidence="2">The sequence shown here is derived from an EMBL/GenBank/DDBJ whole genome shotgun (WGS) entry which is preliminary data.</text>
</comment>
<protein>
    <submittedName>
        <fullName evidence="2">Uncharacterized protein</fullName>
    </submittedName>
</protein>
<reference evidence="2 3" key="1">
    <citation type="submission" date="2019-09" db="EMBL/GenBank/DDBJ databases">
        <title>Draft genome of the ectomycorrhizal ascomycete Sphaerosporella brunnea.</title>
        <authorList>
            <consortium name="DOE Joint Genome Institute"/>
            <person name="Benucci G.M."/>
            <person name="Marozzi G."/>
            <person name="Antonielli L."/>
            <person name="Sanchez S."/>
            <person name="Marco P."/>
            <person name="Wang X."/>
            <person name="Falini L.B."/>
            <person name="Barry K."/>
            <person name="Haridas S."/>
            <person name="Lipzen A."/>
            <person name="Labutti K."/>
            <person name="Grigoriev I.V."/>
            <person name="Murat C."/>
            <person name="Martin F."/>
            <person name="Albertini E."/>
            <person name="Donnini D."/>
            <person name="Bonito G."/>
        </authorList>
    </citation>
    <scope>NUCLEOTIDE SEQUENCE [LARGE SCALE GENOMIC DNA]</scope>
    <source>
        <strain evidence="2 3">Sb_GMNB300</strain>
    </source>
</reference>
<evidence type="ECO:0000256" key="1">
    <source>
        <dbReference type="SAM" id="MobiDB-lite"/>
    </source>
</evidence>
<dbReference type="Proteomes" id="UP000326924">
    <property type="component" value="Unassembled WGS sequence"/>
</dbReference>
<dbReference type="AlphaFoldDB" id="A0A5J5EFN3"/>
<dbReference type="InParanoid" id="A0A5J5EFN3"/>
<organism evidence="2 3">
    <name type="scientific">Sphaerosporella brunnea</name>
    <dbReference type="NCBI Taxonomy" id="1250544"/>
    <lineage>
        <taxon>Eukaryota</taxon>
        <taxon>Fungi</taxon>
        <taxon>Dikarya</taxon>
        <taxon>Ascomycota</taxon>
        <taxon>Pezizomycotina</taxon>
        <taxon>Pezizomycetes</taxon>
        <taxon>Pezizales</taxon>
        <taxon>Pyronemataceae</taxon>
        <taxon>Sphaerosporella</taxon>
    </lineage>
</organism>
<feature type="region of interest" description="Disordered" evidence="1">
    <location>
        <begin position="32"/>
        <end position="105"/>
    </location>
</feature>
<evidence type="ECO:0000313" key="2">
    <source>
        <dbReference type="EMBL" id="KAA8894051.1"/>
    </source>
</evidence>
<accession>A0A5J5EFN3</accession>
<keyword evidence="3" id="KW-1185">Reference proteome</keyword>
<gene>
    <name evidence="2" type="ORF">FN846DRAFT_455523</name>
</gene>
<name>A0A5J5EFN3_9PEZI</name>
<dbReference type="EMBL" id="VXIS01000371">
    <property type="protein sequence ID" value="KAA8894051.1"/>
    <property type="molecule type" value="Genomic_DNA"/>
</dbReference>
<evidence type="ECO:0000313" key="3">
    <source>
        <dbReference type="Proteomes" id="UP000326924"/>
    </source>
</evidence>
<feature type="compositionally biased region" description="Polar residues" evidence="1">
    <location>
        <begin position="51"/>
        <end position="60"/>
    </location>
</feature>